<dbReference type="Gene3D" id="3.20.20.80">
    <property type="entry name" value="Glycosidases"/>
    <property type="match status" value="1"/>
</dbReference>
<dbReference type="PANTHER" id="PTHR46066:SF2">
    <property type="entry name" value="CHITINASE DOMAIN-CONTAINING PROTEIN 1"/>
    <property type="match status" value="1"/>
</dbReference>
<keyword evidence="2" id="KW-0378">Hydrolase</keyword>
<dbReference type="OrthoDB" id="9769314at2"/>
<reference evidence="2 3" key="1">
    <citation type="submission" date="2018-09" db="EMBL/GenBank/DDBJ databases">
        <title>Genomic Encyclopedia of Archaeal and Bacterial Type Strains, Phase II (KMG-II): from individual species to whole genera.</title>
        <authorList>
            <person name="Goeker M."/>
        </authorList>
    </citation>
    <scope>NUCLEOTIDE SEQUENCE [LARGE SCALE GENOMIC DNA]</scope>
    <source>
        <strain evidence="2 3">DSM 17008</strain>
    </source>
</reference>
<dbReference type="Gene3D" id="3.10.50.10">
    <property type="match status" value="1"/>
</dbReference>
<dbReference type="SUPFAM" id="SSF51445">
    <property type="entry name" value="(Trans)glycosidases"/>
    <property type="match status" value="1"/>
</dbReference>
<feature type="domain" description="GH18" evidence="1">
    <location>
        <begin position="577"/>
        <end position="921"/>
    </location>
</feature>
<dbReference type="EMBL" id="RAPK01000008">
    <property type="protein sequence ID" value="RKD73482.1"/>
    <property type="molecule type" value="Genomic_DNA"/>
</dbReference>
<dbReference type="Gene3D" id="3.20.20.370">
    <property type="entry name" value="Glycoside hydrolase/deacetylase"/>
    <property type="match status" value="1"/>
</dbReference>
<dbReference type="PROSITE" id="PS51910">
    <property type="entry name" value="GH18_2"/>
    <property type="match status" value="1"/>
</dbReference>
<dbReference type="AlphaFoldDB" id="A0A419V4X9"/>
<keyword evidence="3" id="KW-1185">Reference proteome</keyword>
<dbReference type="Proteomes" id="UP000285120">
    <property type="component" value="Unassembled WGS sequence"/>
</dbReference>
<dbReference type="InterPro" id="IPR029070">
    <property type="entry name" value="Chitinase_insertion_sf"/>
</dbReference>
<proteinExistence type="predicted"/>
<dbReference type="InterPro" id="IPR011583">
    <property type="entry name" value="Chitinase_II/V-like_cat"/>
</dbReference>
<protein>
    <submittedName>
        <fullName evidence="2">Glycosyl hydrolase family 18 (Putative chitinase)</fullName>
    </submittedName>
</protein>
<name>A0A419V4X9_9BACL</name>
<gene>
    <name evidence="2" type="ORF">ATL39_1777</name>
</gene>
<evidence type="ECO:0000259" key="1">
    <source>
        <dbReference type="PROSITE" id="PS51910"/>
    </source>
</evidence>
<evidence type="ECO:0000313" key="3">
    <source>
        <dbReference type="Proteomes" id="UP000285120"/>
    </source>
</evidence>
<dbReference type="SMART" id="SM00636">
    <property type="entry name" value="Glyco_18"/>
    <property type="match status" value="1"/>
</dbReference>
<organism evidence="2 3">
    <name type="scientific">Sinobaca qinghaiensis</name>
    <dbReference type="NCBI Taxonomy" id="342944"/>
    <lineage>
        <taxon>Bacteria</taxon>
        <taxon>Bacillati</taxon>
        <taxon>Bacillota</taxon>
        <taxon>Bacilli</taxon>
        <taxon>Bacillales</taxon>
        <taxon>Sporolactobacillaceae</taxon>
        <taxon>Sinobaca</taxon>
    </lineage>
</organism>
<dbReference type="InterPro" id="IPR017853">
    <property type="entry name" value="GH"/>
</dbReference>
<dbReference type="SUPFAM" id="SSF88713">
    <property type="entry name" value="Glycoside hydrolase/deacetylase"/>
    <property type="match status" value="1"/>
</dbReference>
<sequence length="921" mass="104166">MSRYPVILCYHGVTDKRSETDELVSHIDDIKAQINMLQSQGYVFVSPSKFTEWYEGRTSGNPPAVIHFDDALESMDTAAQWLITEAIPFGIAVIASRQRKRIPEEGYLSWKQIASYVDTGLTELLHHTYDAHHYVLNKEDGSTASAPFLEAPPWIEDGIVMWEEKEGSPKMYERRLLEDSLAFPIFGTDLETGQPIESSITFQPKKTALVQDLTIFACGHAGVPHEVEVEIRINEKSVFSGSLSSDWTENDWIVFSFSEKMKLKQGKETTVRFITKNLGNGTFRAHARLNAEQDSTAVSTDVSADIEAVAPWPVKLIGLLGSGEGSPMSSKAYKKLIREDMQLWNSAVQAYLGAEWTEHKGKIEKHTPNQQETAGTSEAGEKIHTSFYYEAAADFTAELIKFHWGRAEGSWYPFRMTVSIQEAEGKDPVEAASYVPGWGEETEEAVLKPYAFQKGKRYVVTLETKGIPSANPGYLTVKNEEVPFAFMESVPQQRKHQADQFCFPFGAYYPQTDEGDTMVHPVIREVLKKESIQAGWSVYPERIRPRGKPAEPGLRHDRYALPRFMVYGDADNASLLRQLEVYTGLLFNKKPDLKETPPRQISIEYDAAGTASLYTHSFSYAAFDTYYFEHGGHIEPGDINEKDKQTAKERGADILLVFSNFSFELDEPDGAIAHSVLQDKSSYISQIAEICEQGGWDGVTINLEWVYPGDRQPMNEFIKELASVLHQKGRLLHQTVPAATGTSYDLEEWTGWADYRFLAEHTDALKIMSYTEGVDDEPPQPHAPDHFHQQVYDCVDRSIKKKDRNKILVGVNAFGRIWTKQEDGSFQGRYVTTHEAVAEAVLHKAFIEEYKNGECFWETEEAACYFSSPLTIERAEKMAAARGYGGIGIWKADDGDVLDYFYEEKAVGRKKKPFYKKWLPW</sequence>
<dbReference type="GO" id="GO:0005975">
    <property type="term" value="P:carbohydrate metabolic process"/>
    <property type="evidence" value="ECO:0007669"/>
    <property type="project" value="InterPro"/>
</dbReference>
<dbReference type="InterPro" id="IPR011330">
    <property type="entry name" value="Glyco_hydro/deAcase_b/a-brl"/>
</dbReference>
<dbReference type="GO" id="GO:0016787">
    <property type="term" value="F:hydrolase activity"/>
    <property type="evidence" value="ECO:0007669"/>
    <property type="project" value="UniProtKB-KW"/>
</dbReference>
<dbReference type="RefSeq" id="WP_120192972.1">
    <property type="nucleotide sequence ID" value="NZ_RAPK01000008.1"/>
</dbReference>
<dbReference type="InterPro" id="IPR001223">
    <property type="entry name" value="Glyco_hydro18_cat"/>
</dbReference>
<accession>A0A419V4X9</accession>
<evidence type="ECO:0000313" key="2">
    <source>
        <dbReference type="EMBL" id="RKD73482.1"/>
    </source>
</evidence>
<dbReference type="Pfam" id="PF00704">
    <property type="entry name" value="Glyco_hydro_18"/>
    <property type="match status" value="1"/>
</dbReference>
<dbReference type="GO" id="GO:0008061">
    <property type="term" value="F:chitin binding"/>
    <property type="evidence" value="ECO:0007669"/>
    <property type="project" value="InterPro"/>
</dbReference>
<comment type="caution">
    <text evidence="2">The sequence shown here is derived from an EMBL/GenBank/DDBJ whole genome shotgun (WGS) entry which is preliminary data.</text>
</comment>
<dbReference type="PANTHER" id="PTHR46066">
    <property type="entry name" value="CHITINASE DOMAIN-CONTAINING PROTEIN 1 FAMILY MEMBER"/>
    <property type="match status" value="1"/>
</dbReference>